<sequence length="126" mass="13320">PAGLLAPRGLVVGSAATRAAHHTAEYASGPLVARRGQPFDLRVLLPRPFDPEEDGLCVELTLVEEEEAEGAEPPGGPALRLAVTAPPHAPIGRYRLSVKTRTGAGEYAAPFDAANDVFLLFNPWCP</sequence>
<dbReference type="SUPFAM" id="SSF81296">
    <property type="entry name" value="E set domains"/>
    <property type="match status" value="1"/>
</dbReference>
<reference evidence="3" key="2">
    <citation type="submission" date="2025-09" db="UniProtKB">
        <authorList>
            <consortium name="Ensembl"/>
        </authorList>
    </citation>
    <scope>IDENTIFICATION</scope>
</reference>
<dbReference type="Proteomes" id="UP000694562">
    <property type="component" value="Unplaced"/>
</dbReference>
<dbReference type="GO" id="GO:0003810">
    <property type="term" value="F:protein-glutamine gamma-glutamyltransferase activity"/>
    <property type="evidence" value="ECO:0007669"/>
    <property type="project" value="TreeGrafter"/>
</dbReference>
<dbReference type="InterPro" id="IPR014756">
    <property type="entry name" value="Ig_E-set"/>
</dbReference>
<feature type="domain" description="Transglutaminase N-terminal" evidence="2">
    <location>
        <begin position="17"/>
        <end position="65"/>
    </location>
</feature>
<dbReference type="OrthoDB" id="437511at2759"/>
<evidence type="ECO:0000259" key="2">
    <source>
        <dbReference type="Pfam" id="PF00868"/>
    </source>
</evidence>
<evidence type="ECO:0000256" key="1">
    <source>
        <dbReference type="ARBA" id="ARBA00005968"/>
    </source>
</evidence>
<name>A0A8C4UKT0_FALTI</name>
<protein>
    <recommendedName>
        <fullName evidence="2">Transglutaminase N-terminal domain-containing protein</fullName>
    </recommendedName>
</protein>
<dbReference type="Pfam" id="PF00868">
    <property type="entry name" value="Transglut_N"/>
    <property type="match status" value="1"/>
</dbReference>
<reference evidence="3" key="1">
    <citation type="submission" date="2025-08" db="UniProtKB">
        <authorList>
            <consortium name="Ensembl"/>
        </authorList>
    </citation>
    <scope>IDENTIFICATION</scope>
</reference>
<accession>A0A8C4UKT0</accession>
<organism evidence="3 4">
    <name type="scientific">Falco tinnunculus</name>
    <name type="common">Common kestrel</name>
    <dbReference type="NCBI Taxonomy" id="100819"/>
    <lineage>
        <taxon>Eukaryota</taxon>
        <taxon>Metazoa</taxon>
        <taxon>Chordata</taxon>
        <taxon>Craniata</taxon>
        <taxon>Vertebrata</taxon>
        <taxon>Euteleostomi</taxon>
        <taxon>Archelosauria</taxon>
        <taxon>Archosauria</taxon>
        <taxon>Dinosauria</taxon>
        <taxon>Saurischia</taxon>
        <taxon>Theropoda</taxon>
        <taxon>Coelurosauria</taxon>
        <taxon>Aves</taxon>
        <taxon>Neognathae</taxon>
        <taxon>Neoaves</taxon>
        <taxon>Telluraves</taxon>
        <taxon>Australaves</taxon>
        <taxon>Falconiformes</taxon>
        <taxon>Falconidae</taxon>
        <taxon>Falco</taxon>
    </lineage>
</organism>
<comment type="similarity">
    <text evidence="1">Belongs to the transglutaminase superfamily. Transglutaminase family.</text>
</comment>
<proteinExistence type="inferred from homology"/>
<dbReference type="PANTHER" id="PTHR11590">
    <property type="entry name" value="PROTEIN-GLUTAMINE GAMMA-GLUTAMYLTRANSFERASE"/>
    <property type="match status" value="1"/>
</dbReference>
<dbReference type="PANTHER" id="PTHR11590:SF49">
    <property type="entry name" value="PROTEIN-GLUTAMINE GAMMA-GLUTAMYLTRANSFERASE K"/>
    <property type="match status" value="1"/>
</dbReference>
<keyword evidence="4" id="KW-1185">Reference proteome</keyword>
<dbReference type="InterPro" id="IPR001102">
    <property type="entry name" value="Transglutaminase_N"/>
</dbReference>
<evidence type="ECO:0000313" key="3">
    <source>
        <dbReference type="Ensembl" id="ENSFTIP00000014094.1"/>
    </source>
</evidence>
<dbReference type="Gene3D" id="2.60.40.10">
    <property type="entry name" value="Immunoglobulins"/>
    <property type="match status" value="2"/>
</dbReference>
<evidence type="ECO:0000313" key="4">
    <source>
        <dbReference type="Proteomes" id="UP000694562"/>
    </source>
</evidence>
<dbReference type="AlphaFoldDB" id="A0A8C4UKT0"/>
<dbReference type="InterPro" id="IPR013783">
    <property type="entry name" value="Ig-like_fold"/>
</dbReference>
<dbReference type="Ensembl" id="ENSFTIT00000014693.1">
    <property type="protein sequence ID" value="ENSFTIP00000014094.1"/>
    <property type="gene ID" value="ENSFTIG00000009361.1"/>
</dbReference>
<dbReference type="InterPro" id="IPR050779">
    <property type="entry name" value="Transglutaminase"/>
</dbReference>